<dbReference type="AlphaFoldDB" id="A0A7D5JF17"/>
<accession>A0A7D5JF17</accession>
<reference evidence="2 3" key="1">
    <citation type="submission" date="2020-06" db="EMBL/GenBank/DDBJ databases">
        <authorList>
            <person name="Jo H."/>
        </authorList>
    </citation>
    <scope>NUCLEOTIDE SEQUENCE [LARGE SCALE GENOMIC DNA]</scope>
    <source>
        <strain evidence="2 3">I46</strain>
    </source>
</reference>
<evidence type="ECO:0000259" key="1">
    <source>
        <dbReference type="Pfam" id="PF01636"/>
    </source>
</evidence>
<dbReference type="InterPro" id="IPR011009">
    <property type="entry name" value="Kinase-like_dom_sf"/>
</dbReference>
<keyword evidence="2" id="KW-0808">Transferase</keyword>
<dbReference type="RefSeq" id="WP_178011513.1">
    <property type="nucleotide sequence ID" value="NZ_CP058316.1"/>
</dbReference>
<dbReference type="Gene3D" id="3.90.1200.10">
    <property type="match status" value="1"/>
</dbReference>
<feature type="domain" description="Aminoglycoside phosphotransferase" evidence="1">
    <location>
        <begin position="168"/>
        <end position="334"/>
    </location>
</feature>
<dbReference type="Proteomes" id="UP000509638">
    <property type="component" value="Chromosome"/>
</dbReference>
<name>A0A7D5JF17_9MICO</name>
<protein>
    <submittedName>
        <fullName evidence="2">Phosphotransferase</fullName>
    </submittedName>
</protein>
<organism evidence="2 3">
    <name type="scientific">Microbacterium oleivorans</name>
    <dbReference type="NCBI Taxonomy" id="273677"/>
    <lineage>
        <taxon>Bacteria</taxon>
        <taxon>Bacillati</taxon>
        <taxon>Actinomycetota</taxon>
        <taxon>Actinomycetes</taxon>
        <taxon>Micrococcales</taxon>
        <taxon>Microbacteriaceae</taxon>
        <taxon>Microbacterium</taxon>
    </lineage>
</organism>
<sequence>MTPAAIALARLRERDPRVPGLGTLLDADALGAVLGHPVHLRRVRYKPATSVIAAFDSPHGAGWAAAYDGPDKARVSSVPHRRADPVPGIAHAVTGTARTDRALAPAMRELDRARPGELTGAQLLRHNPGRRLVLAEAGGGAIVKVVARAADRLRPDALAVLLSDVGVPVLPAERLTDRAWRAPYWGEGDLTVAPSPDAAFRAGAALAALHRAPTPVAARPVTGPSDAAAAATAIAAVLPELASRAAALAARHPAGGPERVVHGDFSADQVLVGADGEVRLIDFDRLGTGDPMRDLAGFAVEERMRLGASPLIGELIEGYRAAGGELDDARLRAWVPLCALGRAIEPFRRCDPDWPALVDRALAVGEGWTP</sequence>
<dbReference type="SUPFAM" id="SSF56112">
    <property type="entry name" value="Protein kinase-like (PK-like)"/>
    <property type="match status" value="1"/>
</dbReference>
<evidence type="ECO:0000313" key="3">
    <source>
        <dbReference type="Proteomes" id="UP000509638"/>
    </source>
</evidence>
<evidence type="ECO:0000313" key="2">
    <source>
        <dbReference type="EMBL" id="QLD11518.1"/>
    </source>
</evidence>
<dbReference type="InterPro" id="IPR002575">
    <property type="entry name" value="Aminoglycoside_PTrfase"/>
</dbReference>
<dbReference type="Pfam" id="PF01636">
    <property type="entry name" value="APH"/>
    <property type="match status" value="1"/>
</dbReference>
<gene>
    <name evidence="2" type="ORF">HW566_06865</name>
</gene>
<proteinExistence type="predicted"/>
<dbReference type="EMBL" id="CP058316">
    <property type="protein sequence ID" value="QLD11518.1"/>
    <property type="molecule type" value="Genomic_DNA"/>
</dbReference>
<dbReference type="GO" id="GO:0016740">
    <property type="term" value="F:transferase activity"/>
    <property type="evidence" value="ECO:0007669"/>
    <property type="project" value="UniProtKB-KW"/>
</dbReference>